<dbReference type="GO" id="GO:0015740">
    <property type="term" value="P:C4-dicarboxylate transport"/>
    <property type="evidence" value="ECO:0007669"/>
    <property type="project" value="TreeGrafter"/>
</dbReference>
<comment type="subcellular location">
    <subcellularLocation>
        <location evidence="1 9">Cell inner membrane</location>
        <topology evidence="1 9">Multi-pass membrane protein</topology>
    </subcellularLocation>
</comment>
<keyword evidence="6 9" id="KW-1133">Transmembrane helix</keyword>
<evidence type="ECO:0000256" key="2">
    <source>
        <dbReference type="ARBA" id="ARBA00022448"/>
    </source>
</evidence>
<evidence type="ECO:0000313" key="12">
    <source>
        <dbReference type="Proteomes" id="UP000018211"/>
    </source>
</evidence>
<organism evidence="11 12">
    <name type="scientific">Vibrio nigripulchritudo SOn1</name>
    <dbReference type="NCBI Taxonomy" id="1238450"/>
    <lineage>
        <taxon>Bacteria</taxon>
        <taxon>Pseudomonadati</taxon>
        <taxon>Pseudomonadota</taxon>
        <taxon>Gammaproteobacteria</taxon>
        <taxon>Vibrionales</taxon>
        <taxon>Vibrionaceae</taxon>
        <taxon>Vibrio</taxon>
    </lineage>
</organism>
<dbReference type="InterPro" id="IPR007387">
    <property type="entry name" value="TRAP_DctQ"/>
</dbReference>
<evidence type="ECO:0000256" key="8">
    <source>
        <dbReference type="ARBA" id="ARBA00038436"/>
    </source>
</evidence>
<dbReference type="PANTHER" id="PTHR35011">
    <property type="entry name" value="2,3-DIKETO-L-GULONATE TRAP TRANSPORTER SMALL PERMEASE PROTEIN YIAM"/>
    <property type="match status" value="1"/>
</dbReference>
<evidence type="ECO:0000256" key="9">
    <source>
        <dbReference type="RuleBase" id="RU369079"/>
    </source>
</evidence>
<evidence type="ECO:0000256" key="1">
    <source>
        <dbReference type="ARBA" id="ARBA00004429"/>
    </source>
</evidence>
<evidence type="ECO:0000313" key="11">
    <source>
        <dbReference type="EMBL" id="CCO46763.1"/>
    </source>
</evidence>
<dbReference type="GO" id="GO:0005886">
    <property type="term" value="C:plasma membrane"/>
    <property type="evidence" value="ECO:0007669"/>
    <property type="project" value="UniProtKB-SubCell"/>
</dbReference>
<dbReference type="RefSeq" id="WP_022611804.1">
    <property type="nucleotide sequence ID" value="NZ_LK391965.1"/>
</dbReference>
<comment type="caution">
    <text evidence="11">The sequence shown here is derived from an EMBL/GenBank/DDBJ whole genome shotgun (WGS) entry which is preliminary data.</text>
</comment>
<gene>
    <name evidence="11" type="ORF">VIBNISOn1_1890011</name>
</gene>
<feature type="transmembrane region" description="Helical" evidence="9">
    <location>
        <begin position="84"/>
        <end position="106"/>
    </location>
</feature>
<evidence type="ECO:0000256" key="3">
    <source>
        <dbReference type="ARBA" id="ARBA00022475"/>
    </source>
</evidence>
<reference evidence="11 12" key="1">
    <citation type="journal article" date="2013" name="ISME J.">
        <title>Comparative genomics of pathogenic lineages of Vibrio nigripulchritudo identifies virulence-associated traits.</title>
        <authorList>
            <person name="Goudenege D."/>
            <person name="Labreuche Y."/>
            <person name="Krin E."/>
            <person name="Ansquer D."/>
            <person name="Mangenot S."/>
            <person name="Calteau A."/>
            <person name="Medigue C."/>
            <person name="Mazel D."/>
            <person name="Polz M.F."/>
            <person name="Le Roux F."/>
        </authorList>
    </citation>
    <scope>NUCLEOTIDE SEQUENCE [LARGE SCALE GENOMIC DNA]</scope>
    <source>
        <strain evidence="11 12">SOn1</strain>
    </source>
</reference>
<feature type="domain" description="Tripartite ATP-independent periplasmic transporters DctQ component" evidence="10">
    <location>
        <begin position="23"/>
        <end position="167"/>
    </location>
</feature>
<protein>
    <recommendedName>
        <fullName evidence="9">TRAP transporter small permease protein</fullName>
    </recommendedName>
</protein>
<keyword evidence="5 9" id="KW-0812">Transmembrane</keyword>
<accession>A0AAV2VQQ1</accession>
<dbReference type="EMBL" id="CAOF01000100">
    <property type="protein sequence ID" value="CCO46763.1"/>
    <property type="molecule type" value="Genomic_DNA"/>
</dbReference>
<evidence type="ECO:0000256" key="5">
    <source>
        <dbReference type="ARBA" id="ARBA00022692"/>
    </source>
</evidence>
<keyword evidence="4 9" id="KW-0997">Cell inner membrane</keyword>
<evidence type="ECO:0000259" key="10">
    <source>
        <dbReference type="Pfam" id="PF04290"/>
    </source>
</evidence>
<proteinExistence type="inferred from homology"/>
<keyword evidence="2 9" id="KW-0813">Transport</keyword>
<evidence type="ECO:0000256" key="4">
    <source>
        <dbReference type="ARBA" id="ARBA00022519"/>
    </source>
</evidence>
<dbReference type="PANTHER" id="PTHR35011:SF2">
    <property type="entry name" value="2,3-DIKETO-L-GULONATE TRAP TRANSPORTER SMALL PERMEASE PROTEIN YIAM"/>
    <property type="match status" value="1"/>
</dbReference>
<sequence>MMNWINKLVKVESVFVSTIVASIVGLITLNVATRALGVALYWVDELVIYLMIWMVLFSMPLLIHLRQHIFVNILTSVFTDNMNSYFMCFVDLIVLVVSLLLLYWSYNWFSIDELYAYGFDTEEFSKVTFNFIYDEPTNTLEIKKVFFWSAIPLSVLLCVIHSSVNFFYSAWNSIKCVISRGVV</sequence>
<keyword evidence="7 9" id="KW-0472">Membrane</keyword>
<dbReference type="AlphaFoldDB" id="A0AAV2VQQ1"/>
<comment type="similarity">
    <text evidence="8 9">Belongs to the TRAP transporter small permease family.</text>
</comment>
<comment type="function">
    <text evidence="9">Part of the tripartite ATP-independent periplasmic (TRAP) transport system.</text>
</comment>
<evidence type="ECO:0000256" key="6">
    <source>
        <dbReference type="ARBA" id="ARBA00022989"/>
    </source>
</evidence>
<feature type="transmembrane region" description="Helical" evidence="9">
    <location>
        <begin position="39"/>
        <end position="63"/>
    </location>
</feature>
<evidence type="ECO:0000256" key="7">
    <source>
        <dbReference type="ARBA" id="ARBA00023136"/>
    </source>
</evidence>
<dbReference type="Proteomes" id="UP000018211">
    <property type="component" value="Unassembled WGS sequence"/>
</dbReference>
<feature type="transmembrane region" description="Helical" evidence="9">
    <location>
        <begin position="145"/>
        <end position="168"/>
    </location>
</feature>
<dbReference type="GO" id="GO:0022857">
    <property type="term" value="F:transmembrane transporter activity"/>
    <property type="evidence" value="ECO:0007669"/>
    <property type="project" value="UniProtKB-UniRule"/>
</dbReference>
<comment type="subunit">
    <text evidence="9">The complex comprises the extracytoplasmic solute receptor protein and the two transmembrane proteins.</text>
</comment>
<keyword evidence="3" id="KW-1003">Cell membrane</keyword>
<dbReference type="Pfam" id="PF04290">
    <property type="entry name" value="DctQ"/>
    <property type="match status" value="1"/>
</dbReference>
<name>A0AAV2VQQ1_9VIBR</name>
<feature type="transmembrane region" description="Helical" evidence="9">
    <location>
        <begin position="12"/>
        <end position="33"/>
    </location>
</feature>
<dbReference type="InterPro" id="IPR055348">
    <property type="entry name" value="DctQ"/>
</dbReference>